<dbReference type="PROSITE" id="PS50222">
    <property type="entry name" value="EF_HAND_2"/>
    <property type="match status" value="1"/>
</dbReference>
<dbReference type="AlphaFoldDB" id="A0A7R8CGB7"/>
<name>A0A7R8CGB7_LEPSM</name>
<reference evidence="3" key="1">
    <citation type="submission" date="2021-02" db="EMBL/GenBank/DDBJ databases">
        <authorList>
            <person name="Bekaert M."/>
        </authorList>
    </citation>
    <scope>NUCLEOTIDE SEQUENCE</scope>
    <source>
        <strain evidence="3">IoA-00</strain>
    </source>
</reference>
<dbReference type="InterPro" id="IPR018247">
    <property type="entry name" value="EF_Hand_1_Ca_BS"/>
</dbReference>
<protein>
    <submittedName>
        <fullName evidence="3">CALM</fullName>
    </submittedName>
</protein>
<keyword evidence="1" id="KW-0106">Calcium</keyword>
<evidence type="ECO:0000313" key="3">
    <source>
        <dbReference type="EMBL" id="CAF2814975.1"/>
    </source>
</evidence>
<evidence type="ECO:0000313" key="4">
    <source>
        <dbReference type="Proteomes" id="UP000675881"/>
    </source>
</evidence>
<organism evidence="3 4">
    <name type="scientific">Lepeophtheirus salmonis</name>
    <name type="common">Salmon louse</name>
    <name type="synonym">Caligus salmonis</name>
    <dbReference type="NCBI Taxonomy" id="72036"/>
    <lineage>
        <taxon>Eukaryota</taxon>
        <taxon>Metazoa</taxon>
        <taxon>Ecdysozoa</taxon>
        <taxon>Arthropoda</taxon>
        <taxon>Crustacea</taxon>
        <taxon>Multicrustacea</taxon>
        <taxon>Hexanauplia</taxon>
        <taxon>Copepoda</taxon>
        <taxon>Siphonostomatoida</taxon>
        <taxon>Caligidae</taxon>
        <taxon>Lepeophtheirus</taxon>
    </lineage>
</organism>
<dbReference type="InterPro" id="IPR011992">
    <property type="entry name" value="EF-hand-dom_pair"/>
</dbReference>
<gene>
    <name evidence="3" type="ORF">LSAA_3737</name>
</gene>
<feature type="compositionally biased region" description="Basic and acidic residues" evidence="2">
    <location>
        <begin position="83"/>
        <end position="92"/>
    </location>
</feature>
<sequence>MGQVLTPEELETFMQEADLDGDGKLDYNEFDSSERGTIDTDPGEEVLTATSEYALFPLQHLEDAKEHSSGLNDELAMNNPENSEFHNEPGRMRRCTEVCEKERPSFIELKEYRTQRKYDEADKEVNQSISVKLKAGKELQRLTNERNATIPELFPLFSASSEAKRRRLKSSMNESSPSKTSCT</sequence>
<dbReference type="Proteomes" id="UP000675881">
    <property type="component" value="Chromosome 12"/>
</dbReference>
<proteinExistence type="predicted"/>
<dbReference type="InterPro" id="IPR002048">
    <property type="entry name" value="EF_hand_dom"/>
</dbReference>
<accession>A0A7R8CGB7</accession>
<feature type="region of interest" description="Disordered" evidence="2">
    <location>
        <begin position="64"/>
        <end position="92"/>
    </location>
</feature>
<dbReference type="Gene3D" id="1.10.238.10">
    <property type="entry name" value="EF-hand"/>
    <property type="match status" value="1"/>
</dbReference>
<dbReference type="SUPFAM" id="SSF47473">
    <property type="entry name" value="EF-hand"/>
    <property type="match status" value="1"/>
</dbReference>
<evidence type="ECO:0000256" key="1">
    <source>
        <dbReference type="ARBA" id="ARBA00022837"/>
    </source>
</evidence>
<dbReference type="GO" id="GO:0005509">
    <property type="term" value="F:calcium ion binding"/>
    <property type="evidence" value="ECO:0007669"/>
    <property type="project" value="InterPro"/>
</dbReference>
<dbReference type="EMBL" id="HG994591">
    <property type="protein sequence ID" value="CAF2814975.1"/>
    <property type="molecule type" value="Genomic_DNA"/>
</dbReference>
<evidence type="ECO:0000256" key="2">
    <source>
        <dbReference type="SAM" id="MobiDB-lite"/>
    </source>
</evidence>
<dbReference type="PROSITE" id="PS00018">
    <property type="entry name" value="EF_HAND_1"/>
    <property type="match status" value="1"/>
</dbReference>
<keyword evidence="4" id="KW-1185">Reference proteome</keyword>